<evidence type="ECO:0000256" key="3">
    <source>
        <dbReference type="ARBA" id="ARBA00022748"/>
    </source>
</evidence>
<evidence type="ECO:0000256" key="2">
    <source>
        <dbReference type="ARBA" id="ARBA00022692"/>
    </source>
</evidence>
<keyword evidence="2 7" id="KW-0812">Transmembrane</keyword>
<reference evidence="10" key="1">
    <citation type="submission" date="2020-02" db="EMBL/GenBank/DDBJ databases">
        <authorList>
            <person name="Meier V. D."/>
        </authorList>
    </citation>
    <scope>NUCLEOTIDE SEQUENCE</scope>
    <source>
        <strain evidence="10">AVDCRST_MAG64</strain>
    </source>
</reference>
<feature type="transmembrane region" description="Helical" evidence="7">
    <location>
        <begin position="1012"/>
        <end position="1035"/>
    </location>
</feature>
<dbReference type="InterPro" id="IPR007816">
    <property type="entry name" value="ResB-like_domain"/>
</dbReference>
<evidence type="ECO:0000313" key="10">
    <source>
        <dbReference type="EMBL" id="CAA9444692.1"/>
    </source>
</evidence>
<feature type="transmembrane region" description="Helical" evidence="7">
    <location>
        <begin position="50"/>
        <end position="70"/>
    </location>
</feature>
<keyword evidence="5 7" id="KW-0472">Membrane</keyword>
<feature type="transmembrane region" description="Helical" evidence="7">
    <location>
        <begin position="798"/>
        <end position="819"/>
    </location>
</feature>
<feature type="transmembrane region" description="Helical" evidence="7">
    <location>
        <begin position="826"/>
        <end position="847"/>
    </location>
</feature>
<comment type="subcellular location">
    <subcellularLocation>
        <location evidence="1">Membrane</location>
        <topology evidence="1">Multi-pass membrane protein</topology>
    </subcellularLocation>
</comment>
<dbReference type="GO" id="GO:0020037">
    <property type="term" value="F:heme binding"/>
    <property type="evidence" value="ECO:0007669"/>
    <property type="project" value="InterPro"/>
</dbReference>
<keyword evidence="3" id="KW-0201">Cytochrome c-type biogenesis</keyword>
<organism evidence="10">
    <name type="scientific">uncultured Phycisphaerae bacterium</name>
    <dbReference type="NCBI Taxonomy" id="904963"/>
    <lineage>
        <taxon>Bacteria</taxon>
        <taxon>Pseudomonadati</taxon>
        <taxon>Planctomycetota</taxon>
        <taxon>Phycisphaerae</taxon>
        <taxon>environmental samples</taxon>
    </lineage>
</organism>
<dbReference type="InterPro" id="IPR002541">
    <property type="entry name" value="Cyt_c_assembly"/>
</dbReference>
<dbReference type="GO" id="GO:0017004">
    <property type="term" value="P:cytochrome complex assembly"/>
    <property type="evidence" value="ECO:0007669"/>
    <property type="project" value="UniProtKB-KW"/>
</dbReference>
<sequence>MTPVNNTLKKVLTPLASLRITVVLIVATVLLVFAGTTAQKDMGAWDVQRAYFHTWGVMAPLKYFFPLTTWSETLGGAVPLLGGYTIALAMLVNVLAANVLRFRVGWRDLLVMPALVALLWGVGLLTYGQGYYVMTAALMVACLPLVGAAYWLHEKRGGVVLIHLGLILILLGELGTSAAAVEQQMTVDEGSSKNWAHDTRYAELAVIDRAAQGDHSRVVAIDDKLLKPGATVADPRLPFEVKVDAYYPNSTLLEPGDAPPEGTPAVTAGFGLTRPAALRQKVPGVGMGEPDFPTAYVTLTRQGREIGRYMLSAWLDVQPITVEGKTYDVALRWRRYYKPYSIHLKDFRFDRHTGTQMARNFSSDVRIVDPEAGVDREVKIWMNHPLRYRGETYYQASFDDATERTTVLQVVRNPSWLMPYIACVVGGLGMLAHFGLTLREFGRKRAKADADATAAAAAAAPRPARERKQQYTLPPRRAWASARFLVPAGALGLCLLYLIAVLAPRPVKSAEGFDLKAAAAIPVNYEGRVMPMDTLARVSLKVITGGKEDLRKVECKPPGMQFLFDTFTRNERSAKHEMFRIDNAEVISLMGLTPLDKDKKERQLFAWSELEPNAVKLQGEAIKSSEVPAKEKTAYHRGVDELWKKVKVFDSLAALGGLHVVPPAAPGGEWRQLKPAFDESRQKGVRDPGVEKFLTLLQTYGAKDAAAFNAAAADFRAHALAADPDRAGKTGVEVFFNRVAPFYHLLGFYVLVFVLTVCSFLGAPGPLRRAAWWVLVLTVLLHTGGLIFRMYLQGRPPVTTLYSSAIFVAYGGVLLAMVVERFFKNGLGLLVASVAGFVSLFVAHNLAGSDGDTLRELQAVLDTNFWLATHVVIITLGYAATFAAGLFGIVYVIRGVFTPTLDKIASKDLTRMVYGTICFAMLLSFVGTVLGGIWADQSWGRFWGWDPKENGAVLIVLWNALILHSRWAGLVRERGTVVLAIFGNIVTAWSWFGTNELGAGLHTYGFMEGTRFWLAAFAVSQLVLMMVGLLPMTAWRSGVALERNTTPGGFPAGKATPPNLPKKVMPLGGN</sequence>
<evidence type="ECO:0000256" key="7">
    <source>
        <dbReference type="SAM" id="Phobius"/>
    </source>
</evidence>
<feature type="domain" description="ResB-like" evidence="9">
    <location>
        <begin position="336"/>
        <end position="408"/>
    </location>
</feature>
<evidence type="ECO:0000256" key="4">
    <source>
        <dbReference type="ARBA" id="ARBA00022989"/>
    </source>
</evidence>
<feature type="transmembrane region" description="Helical" evidence="7">
    <location>
        <begin position="109"/>
        <end position="127"/>
    </location>
</feature>
<evidence type="ECO:0000259" key="8">
    <source>
        <dbReference type="Pfam" id="PF01578"/>
    </source>
</evidence>
<accession>A0A6J4QHJ7</accession>
<feature type="transmembrane region" description="Helical" evidence="7">
    <location>
        <begin position="416"/>
        <end position="438"/>
    </location>
</feature>
<dbReference type="AlphaFoldDB" id="A0A6J4QHJ7"/>
<dbReference type="Pfam" id="PF05140">
    <property type="entry name" value="ResB"/>
    <property type="match status" value="1"/>
</dbReference>
<feature type="transmembrane region" description="Helical" evidence="7">
    <location>
        <begin position="913"/>
        <end position="935"/>
    </location>
</feature>
<feature type="transmembrane region" description="Helical" evidence="7">
    <location>
        <begin position="950"/>
        <end position="968"/>
    </location>
</feature>
<feature type="transmembrane region" description="Helical" evidence="7">
    <location>
        <begin position="76"/>
        <end position="97"/>
    </location>
</feature>
<protein>
    <submittedName>
        <fullName evidence="10">Cytochrome C-type biogenesis protein</fullName>
    </submittedName>
</protein>
<dbReference type="InterPro" id="IPR045062">
    <property type="entry name" value="Cyt_c_biogenesis_CcsA/CcmC"/>
</dbReference>
<evidence type="ECO:0000256" key="5">
    <source>
        <dbReference type="ARBA" id="ARBA00023136"/>
    </source>
</evidence>
<feature type="transmembrane region" description="Helical" evidence="7">
    <location>
        <begin position="742"/>
        <end position="763"/>
    </location>
</feature>
<proteinExistence type="predicted"/>
<keyword evidence="4 7" id="KW-1133">Transmembrane helix</keyword>
<evidence type="ECO:0000259" key="9">
    <source>
        <dbReference type="Pfam" id="PF05140"/>
    </source>
</evidence>
<feature type="region of interest" description="Disordered" evidence="6">
    <location>
        <begin position="1047"/>
        <end position="1070"/>
    </location>
</feature>
<feature type="transmembrane region" description="Helical" evidence="7">
    <location>
        <begin position="159"/>
        <end position="181"/>
    </location>
</feature>
<dbReference type="PANTHER" id="PTHR30071">
    <property type="entry name" value="HEME EXPORTER PROTEIN C"/>
    <property type="match status" value="1"/>
</dbReference>
<feature type="transmembrane region" description="Helical" evidence="7">
    <location>
        <begin position="20"/>
        <end position="38"/>
    </location>
</feature>
<gene>
    <name evidence="10" type="ORF">AVDCRST_MAG64-4438</name>
</gene>
<dbReference type="EMBL" id="CADCUQ010001042">
    <property type="protein sequence ID" value="CAA9444692.1"/>
    <property type="molecule type" value="Genomic_DNA"/>
</dbReference>
<dbReference type="GO" id="GO:0005886">
    <property type="term" value="C:plasma membrane"/>
    <property type="evidence" value="ECO:0007669"/>
    <property type="project" value="TreeGrafter"/>
</dbReference>
<dbReference type="PANTHER" id="PTHR30071:SF1">
    <property type="entry name" value="CYTOCHROME B_B6 PROTEIN-RELATED"/>
    <property type="match status" value="1"/>
</dbReference>
<feature type="domain" description="Cytochrome c assembly protein" evidence="8">
    <location>
        <begin position="800"/>
        <end position="1002"/>
    </location>
</feature>
<name>A0A6J4QHJ7_9BACT</name>
<dbReference type="Pfam" id="PF01578">
    <property type="entry name" value="Cytochrom_C_asm"/>
    <property type="match status" value="1"/>
</dbReference>
<evidence type="ECO:0000256" key="6">
    <source>
        <dbReference type="SAM" id="MobiDB-lite"/>
    </source>
</evidence>
<feature type="transmembrane region" description="Helical" evidence="7">
    <location>
        <begin position="770"/>
        <end position="792"/>
    </location>
</feature>
<feature type="transmembrane region" description="Helical" evidence="7">
    <location>
        <begin position="133"/>
        <end position="152"/>
    </location>
</feature>
<feature type="transmembrane region" description="Helical" evidence="7">
    <location>
        <begin position="484"/>
        <end position="503"/>
    </location>
</feature>
<evidence type="ECO:0000256" key="1">
    <source>
        <dbReference type="ARBA" id="ARBA00004141"/>
    </source>
</evidence>
<feature type="transmembrane region" description="Helical" evidence="7">
    <location>
        <begin position="975"/>
        <end position="992"/>
    </location>
</feature>
<feature type="transmembrane region" description="Helical" evidence="7">
    <location>
        <begin position="867"/>
        <end position="893"/>
    </location>
</feature>